<proteinExistence type="predicted"/>
<accession>A0A833T3A4</accession>
<protein>
    <submittedName>
        <fullName evidence="1">Uncharacterized protein</fullName>
    </submittedName>
</protein>
<keyword evidence="3" id="KW-1185">Reference proteome</keyword>
<dbReference type="EMBL" id="WSZM01000011">
    <property type="protein sequence ID" value="KAF4046847.1"/>
    <property type="molecule type" value="Genomic_DNA"/>
</dbReference>
<evidence type="ECO:0000313" key="2">
    <source>
        <dbReference type="EMBL" id="KAF4136232.1"/>
    </source>
</evidence>
<organism evidence="1 3">
    <name type="scientific">Phytophthora infestans</name>
    <name type="common">Potato late blight agent</name>
    <name type="synonym">Botrytis infestans</name>
    <dbReference type="NCBI Taxonomy" id="4787"/>
    <lineage>
        <taxon>Eukaryota</taxon>
        <taxon>Sar</taxon>
        <taxon>Stramenopiles</taxon>
        <taxon>Oomycota</taxon>
        <taxon>Peronosporomycetes</taxon>
        <taxon>Peronosporales</taxon>
        <taxon>Peronosporaceae</taxon>
        <taxon>Phytophthora</taxon>
    </lineage>
</organism>
<evidence type="ECO:0000313" key="3">
    <source>
        <dbReference type="Proteomes" id="UP000602510"/>
    </source>
</evidence>
<gene>
    <name evidence="1" type="ORF">GN244_ATG00674</name>
    <name evidence="2" type="ORF">GN958_ATG14573</name>
</gene>
<dbReference type="Proteomes" id="UP000602510">
    <property type="component" value="Unassembled WGS sequence"/>
</dbReference>
<dbReference type="EMBL" id="JAACNO010001981">
    <property type="protein sequence ID" value="KAF4136232.1"/>
    <property type="molecule type" value="Genomic_DNA"/>
</dbReference>
<reference evidence="1" key="1">
    <citation type="submission" date="2020-04" db="EMBL/GenBank/DDBJ databases">
        <title>Hybrid Assembly of Korean Phytophthora infestans isolates.</title>
        <authorList>
            <person name="Prokchorchik M."/>
            <person name="Lee Y."/>
            <person name="Seo J."/>
            <person name="Cho J.-H."/>
            <person name="Park Y.-E."/>
            <person name="Jang D.-C."/>
            <person name="Im J.-S."/>
            <person name="Choi J.-G."/>
            <person name="Park H.-J."/>
            <person name="Lee G.-B."/>
            <person name="Lee Y.-G."/>
            <person name="Hong S.-Y."/>
            <person name="Cho K."/>
            <person name="Sohn K.H."/>
        </authorList>
    </citation>
    <scope>NUCLEOTIDE SEQUENCE</scope>
    <source>
        <strain evidence="1">KR_1_A1</strain>
        <strain evidence="2">KR_2_A2</strain>
    </source>
</reference>
<comment type="caution">
    <text evidence="1">The sequence shown here is derived from an EMBL/GenBank/DDBJ whole genome shotgun (WGS) entry which is preliminary data.</text>
</comment>
<evidence type="ECO:0000313" key="1">
    <source>
        <dbReference type="EMBL" id="KAF4046847.1"/>
    </source>
</evidence>
<dbReference type="AlphaFoldDB" id="A0A833T3A4"/>
<sequence length="112" mass="12139">MCTRVVDEGDASLATALVSGVTLLPDLLPSLLAARNGHVWIQQSPPYQACRFGSLTNALWSIHQTIQILSAVAAGQQCPRHGHYEAHLESSRLYYLSYLKYVNALINASGSA</sequence>
<name>A0A833T3A4_PHYIN</name>
<dbReference type="Proteomes" id="UP000704712">
    <property type="component" value="Unassembled WGS sequence"/>
</dbReference>